<proteinExistence type="predicted"/>
<dbReference type="Pfam" id="PF19150">
    <property type="entry name" value="DUF5832"/>
    <property type="match status" value="1"/>
</dbReference>
<sequence length="188" mass="21458">MSLETDYTTVPGQVYACLSIVGPEAPQKNDKFGIKIRGAFATRDEAASHAKRLQKEDPTFDIYVVDLYKWLLIPPDPTKIEDVHYNNEKLEEIMSGYKENQAQAARMFQERKQAMVANGNNYVPGDENSKFYTKPDEAPISHPAEVLERLKKENPTISTEELVAEADAIVAREIEERRKQRELTDIKE</sequence>
<reference evidence="1" key="1">
    <citation type="submission" date="2024-01" db="EMBL/GenBank/DDBJ databases">
        <title>Genomic and biogeographic characterisation of Mantoniella tinhauana virus 1, the first discovered Mantoniella-infecting prasinovirus.</title>
        <authorList>
            <person name="Rey Redondo E."/>
            <person name="Yung C.C.M."/>
        </authorList>
    </citation>
    <scope>NUCLEOTIDE SEQUENCE</scope>
    <source>
        <strain evidence="1">Lau Fau Shan</strain>
    </source>
</reference>
<dbReference type="EMBL" id="PP130629">
    <property type="protein sequence ID" value="XAO13504.1"/>
    <property type="molecule type" value="Genomic_DNA"/>
</dbReference>
<organism evidence="1">
    <name type="scientific">Mantoniella tinhauana virus 1</name>
    <dbReference type="NCBI Taxonomy" id="3111543"/>
    <lineage>
        <taxon>Viruses</taxon>
    </lineage>
</organism>
<protein>
    <submittedName>
        <fullName evidence="1">Uncharacterized protein</fullName>
    </submittedName>
</protein>
<name>A0AB38ZM90_9VIRU</name>
<evidence type="ECO:0000313" key="1">
    <source>
        <dbReference type="EMBL" id="XAO13504.1"/>
    </source>
</evidence>
<dbReference type="InterPro" id="IPR043872">
    <property type="entry name" value="DUF5832"/>
</dbReference>
<accession>A0AB38ZM90</accession>